<evidence type="ECO:0000313" key="10">
    <source>
        <dbReference type="EMBL" id="CAB5229105.1"/>
    </source>
</evidence>
<dbReference type="EMBL" id="LR797307">
    <property type="protein sequence ID" value="CAB4200637.1"/>
    <property type="molecule type" value="Genomic_DNA"/>
</dbReference>
<dbReference type="EMBL" id="LR797405">
    <property type="protein sequence ID" value="CAB4213953.1"/>
    <property type="molecule type" value="Genomic_DNA"/>
</dbReference>
<accession>A0A6J5STX6</accession>
<evidence type="ECO:0000313" key="4">
    <source>
        <dbReference type="EMBL" id="CAB4177805.1"/>
    </source>
</evidence>
<evidence type="ECO:0000313" key="5">
    <source>
        <dbReference type="EMBL" id="CAB4183880.1"/>
    </source>
</evidence>
<dbReference type="EMBL" id="LR797102">
    <property type="protein sequence ID" value="CAB4187243.1"/>
    <property type="molecule type" value="Genomic_DNA"/>
</dbReference>
<dbReference type="EMBL" id="LR796953">
    <property type="protein sequence ID" value="CAB4177805.1"/>
    <property type="molecule type" value="Genomic_DNA"/>
</dbReference>
<evidence type="ECO:0000313" key="7">
    <source>
        <dbReference type="EMBL" id="CAB4200637.1"/>
    </source>
</evidence>
<gene>
    <name evidence="4" type="ORF">UFOVP1006_58</name>
    <name evidence="5" type="ORF">UFOVP1096_22</name>
    <name evidence="6" type="ORF">UFOVP1157_5</name>
    <name evidence="7" type="ORF">UFOVP1347_55</name>
    <name evidence="8" type="ORF">UFOVP1455_13</name>
    <name evidence="10" type="ORF">UFOVP1543_13</name>
    <name evidence="9" type="ORF">UFOVP1606_29</name>
    <name evidence="1" type="ORF">UFOVP497_30</name>
    <name evidence="2" type="ORF">UFOVP834_6</name>
    <name evidence="3" type="ORF">UFOVP922_5</name>
</gene>
<proteinExistence type="predicted"/>
<dbReference type="EMBL" id="LR796881">
    <property type="protein sequence ID" value="CAB4172348.1"/>
    <property type="molecule type" value="Genomic_DNA"/>
</dbReference>
<evidence type="ECO:0000313" key="8">
    <source>
        <dbReference type="EMBL" id="CAB4213953.1"/>
    </source>
</evidence>
<evidence type="ECO:0000313" key="2">
    <source>
        <dbReference type="EMBL" id="CAB4164218.1"/>
    </source>
</evidence>
<dbReference type="EMBL" id="LR798397">
    <property type="protein sequence ID" value="CAB5229105.1"/>
    <property type="molecule type" value="Genomic_DNA"/>
</dbReference>
<protein>
    <submittedName>
        <fullName evidence="9">Uncharacterized protein</fullName>
    </submittedName>
</protein>
<organism evidence="9">
    <name type="scientific">uncultured Caudovirales phage</name>
    <dbReference type="NCBI Taxonomy" id="2100421"/>
    <lineage>
        <taxon>Viruses</taxon>
        <taxon>Duplodnaviria</taxon>
        <taxon>Heunggongvirae</taxon>
        <taxon>Uroviricota</taxon>
        <taxon>Caudoviricetes</taxon>
        <taxon>Peduoviridae</taxon>
        <taxon>Maltschvirus</taxon>
        <taxon>Maltschvirus maltsch</taxon>
    </lineage>
</organism>
<name>A0A6J5STX6_9CAUD</name>
<sequence>MILDALRPNRGKSPVSKQLTMPFPVGGWDASSPLAAMKPDRAVQLKNWFPQPGWGEIRRGFSRHASNVVSSSTPVQTLMAWRGAASSKMFAAGSTAIYDVTANASATSSLTGLTNARWQHVNMTTAAGHYLFIVNGADSPRHYNGSAWETPSITGFTASEAIHVNTHKKRLWLIPANSTTAYYLATDAIAGAATSFALGSLFTRGGYLMAMSTWTRDGGAGSDDYAVFISSEGQVAIYQGTDPASSTTWSLVGVFDTPPPIGRRCFFRWGADLGLITLQGVYPLSQLLAVDQSQANRVSLTENIARAFSDAHRLYGANWGWEGCVYPKGTRLIVNIPTNENATAVQYVMNTLTGAWCEYDAHHANCWIVYNEAVYFGGMDGAVYKADSGALDYDRPIVAVGQAAYSALGTPKLKAWKMIRPLITASGAFRPGIGVSTDFTETDTLSDSDVSISGSISVFGTAVFDTATFATDINNVSDWVDVGAIGSFGSIKFTGLIGVDSAASRGLWGVSAWGNGLWGVEGGPDEVMRINGFLVLAEVGGSI</sequence>
<dbReference type="EMBL" id="LR796470">
    <property type="protein sequence ID" value="CAB4146518.1"/>
    <property type="molecule type" value="Genomic_DNA"/>
</dbReference>
<evidence type="ECO:0000313" key="6">
    <source>
        <dbReference type="EMBL" id="CAB4187243.1"/>
    </source>
</evidence>
<dbReference type="EMBL" id="LR796763">
    <property type="protein sequence ID" value="CAB4164218.1"/>
    <property type="molecule type" value="Genomic_DNA"/>
</dbReference>
<dbReference type="EMBL" id="LR797060">
    <property type="protein sequence ID" value="CAB4183880.1"/>
    <property type="molecule type" value="Genomic_DNA"/>
</dbReference>
<evidence type="ECO:0000313" key="1">
    <source>
        <dbReference type="EMBL" id="CAB4146518.1"/>
    </source>
</evidence>
<evidence type="ECO:0000313" key="3">
    <source>
        <dbReference type="EMBL" id="CAB4172348.1"/>
    </source>
</evidence>
<evidence type="ECO:0000313" key="9">
    <source>
        <dbReference type="EMBL" id="CAB4218516.1"/>
    </source>
</evidence>
<dbReference type="EMBL" id="LR797463">
    <property type="protein sequence ID" value="CAB4218516.1"/>
    <property type="molecule type" value="Genomic_DNA"/>
</dbReference>
<reference evidence="9" key="1">
    <citation type="submission" date="2020-05" db="EMBL/GenBank/DDBJ databases">
        <authorList>
            <person name="Chiriac C."/>
            <person name="Salcher M."/>
            <person name="Ghai R."/>
            <person name="Kavagutti S V."/>
        </authorList>
    </citation>
    <scope>NUCLEOTIDE SEQUENCE</scope>
</reference>